<dbReference type="GO" id="GO:0097367">
    <property type="term" value="F:carbohydrate derivative binding"/>
    <property type="evidence" value="ECO:0007669"/>
    <property type="project" value="InterPro"/>
</dbReference>
<keyword evidence="1 4" id="KW-0312">Gluconeogenesis</keyword>
<gene>
    <name evidence="5" type="ORF">MUB46_00800</name>
</gene>
<dbReference type="EMBL" id="JALIDZ010000001">
    <property type="protein sequence ID" value="MCT8970387.1"/>
    <property type="molecule type" value="Genomic_DNA"/>
</dbReference>
<evidence type="ECO:0000256" key="3">
    <source>
        <dbReference type="ARBA" id="ARBA00023235"/>
    </source>
</evidence>
<dbReference type="Proteomes" id="UP001320898">
    <property type="component" value="Unassembled WGS sequence"/>
</dbReference>
<evidence type="ECO:0000313" key="5">
    <source>
        <dbReference type="EMBL" id="MCT8970387.1"/>
    </source>
</evidence>
<comment type="similarity">
    <text evidence="4">Belongs to the GPI family.</text>
</comment>
<organism evidence="5 6">
    <name type="scientific">Microbaculum marinisediminis</name>
    <dbReference type="NCBI Taxonomy" id="2931392"/>
    <lineage>
        <taxon>Bacteria</taxon>
        <taxon>Pseudomonadati</taxon>
        <taxon>Pseudomonadota</taxon>
        <taxon>Alphaproteobacteria</taxon>
        <taxon>Hyphomicrobiales</taxon>
        <taxon>Tepidamorphaceae</taxon>
        <taxon>Microbaculum</taxon>
    </lineage>
</organism>
<comment type="catalytic activity">
    <reaction evidence="4">
        <text>alpha-D-glucose 6-phosphate = beta-D-fructose 6-phosphate</text>
        <dbReference type="Rhea" id="RHEA:11816"/>
        <dbReference type="ChEBI" id="CHEBI:57634"/>
        <dbReference type="ChEBI" id="CHEBI:58225"/>
        <dbReference type="EC" id="5.3.1.9"/>
    </reaction>
</comment>
<dbReference type="InterPro" id="IPR001672">
    <property type="entry name" value="G6P_Isomerase"/>
</dbReference>
<dbReference type="GO" id="GO:0006094">
    <property type="term" value="P:gluconeogenesis"/>
    <property type="evidence" value="ECO:0007669"/>
    <property type="project" value="UniProtKB-KW"/>
</dbReference>
<dbReference type="Gene3D" id="3.40.50.10490">
    <property type="entry name" value="Glucose-6-phosphate isomerase like protein, domain 1"/>
    <property type="match status" value="2"/>
</dbReference>
<dbReference type="GO" id="GO:0005829">
    <property type="term" value="C:cytosol"/>
    <property type="evidence" value="ECO:0007669"/>
    <property type="project" value="TreeGrafter"/>
</dbReference>
<accession>A0AAW5QT59</accession>
<evidence type="ECO:0000313" key="6">
    <source>
        <dbReference type="Proteomes" id="UP001320898"/>
    </source>
</evidence>
<keyword evidence="2 4" id="KW-0324">Glycolysis</keyword>
<comment type="caution">
    <text evidence="5">The sequence shown here is derived from an EMBL/GenBank/DDBJ whole genome shotgun (WGS) entry which is preliminary data.</text>
</comment>
<evidence type="ECO:0000256" key="4">
    <source>
        <dbReference type="RuleBase" id="RU000612"/>
    </source>
</evidence>
<dbReference type="PANTHER" id="PTHR11469:SF1">
    <property type="entry name" value="GLUCOSE-6-PHOSPHATE ISOMERASE"/>
    <property type="match status" value="1"/>
</dbReference>
<evidence type="ECO:0000256" key="1">
    <source>
        <dbReference type="ARBA" id="ARBA00022432"/>
    </source>
</evidence>
<dbReference type="Pfam" id="PF00342">
    <property type="entry name" value="PGI"/>
    <property type="match status" value="1"/>
</dbReference>
<dbReference type="SUPFAM" id="SSF53697">
    <property type="entry name" value="SIS domain"/>
    <property type="match status" value="1"/>
</dbReference>
<proteinExistence type="inferred from homology"/>
<dbReference type="RefSeq" id="WP_261613955.1">
    <property type="nucleotide sequence ID" value="NZ_JALIDZ010000001.1"/>
</dbReference>
<reference evidence="5 6" key="1">
    <citation type="submission" date="2022-04" db="EMBL/GenBank/DDBJ databases">
        <authorList>
            <person name="Ye Y.-Q."/>
            <person name="Du Z.-J."/>
        </authorList>
    </citation>
    <scope>NUCLEOTIDE SEQUENCE [LARGE SCALE GENOMIC DNA]</scope>
    <source>
        <strain evidence="5 6">A6E488</strain>
    </source>
</reference>
<dbReference type="GO" id="GO:0006096">
    <property type="term" value="P:glycolytic process"/>
    <property type="evidence" value="ECO:0007669"/>
    <property type="project" value="UniProtKB-KW"/>
</dbReference>
<name>A0AAW5QT59_9HYPH</name>
<dbReference type="GO" id="GO:0004347">
    <property type="term" value="F:glucose-6-phosphate isomerase activity"/>
    <property type="evidence" value="ECO:0007669"/>
    <property type="project" value="UniProtKB-EC"/>
</dbReference>
<dbReference type="PROSITE" id="PS00174">
    <property type="entry name" value="P_GLUCOSE_ISOMERASE_2"/>
    <property type="match status" value="1"/>
</dbReference>
<dbReference type="EC" id="5.3.1.9" evidence="4"/>
<dbReference type="GO" id="GO:0051156">
    <property type="term" value="P:glucose 6-phosphate metabolic process"/>
    <property type="evidence" value="ECO:0007669"/>
    <property type="project" value="TreeGrafter"/>
</dbReference>
<dbReference type="PRINTS" id="PR00662">
    <property type="entry name" value="G6PISOMERASE"/>
</dbReference>
<dbReference type="GO" id="GO:0048029">
    <property type="term" value="F:monosaccharide binding"/>
    <property type="evidence" value="ECO:0007669"/>
    <property type="project" value="TreeGrafter"/>
</dbReference>
<keyword evidence="3 4" id="KW-0413">Isomerase</keyword>
<protein>
    <recommendedName>
        <fullName evidence="4">Glucose-6-phosphate isomerase</fullName>
        <ecNumber evidence="4">5.3.1.9</ecNumber>
    </recommendedName>
</protein>
<dbReference type="AlphaFoldDB" id="A0AAW5QT59"/>
<evidence type="ECO:0000256" key="2">
    <source>
        <dbReference type="ARBA" id="ARBA00023152"/>
    </source>
</evidence>
<dbReference type="InterPro" id="IPR018189">
    <property type="entry name" value="Phosphoglucose_isomerase_CS"/>
</dbReference>
<dbReference type="PROSITE" id="PS51463">
    <property type="entry name" value="P_GLUCOSE_ISOMERASE_3"/>
    <property type="match status" value="1"/>
</dbReference>
<comment type="pathway">
    <text evidence="4">Carbohydrate degradation; glycolysis; D-glyceraldehyde 3-phosphate and glycerone phosphate from D-glucose: step 2/4.</text>
</comment>
<dbReference type="PANTHER" id="PTHR11469">
    <property type="entry name" value="GLUCOSE-6-PHOSPHATE ISOMERASE"/>
    <property type="match status" value="1"/>
</dbReference>
<keyword evidence="6" id="KW-1185">Reference proteome</keyword>
<dbReference type="InterPro" id="IPR046348">
    <property type="entry name" value="SIS_dom_sf"/>
</dbReference>
<sequence length="439" mass="46102">MPLKQTIDTCFDVEVGETGLTRAEFEAVLARTEPVLVWLREARETGALPLLSLPAKTADLAGIREAADWLADGSTDVLVLGTGGSSLGGQTLAQVAGWHLPVSGDFRPAPRLHFLDNLDPHGLAEALAVLPLATTRAIVVSKSGGTGETLMQTMALLAAYEDAGLKGAIGERLLGLSEPAVSGKLNKLRKLLEPFGVRFHDHDPGVGGRFAALTNVGLIPAALVGLDVAAVRAGAARALAPVRDKAAPGAVPSAVGAALAVAYAEARGITQNVLLAYGDRTERLTRWYVQLWAESLGKQGRGMTPIPAVGPVDQHSQLQLFLDGPADKLFTVVTTDVADKGPRIDPALAAEAGQAEFGGRTVGDFVASQQRATVETLARNARPVRVLHASALDAERIGELMMHFMLETIIAAHLIGVDAFDQPAVEEGKVLARTYLEGM</sequence>